<gene>
    <name evidence="2" type="ORF">BDP27DRAFT_1371020</name>
</gene>
<keyword evidence="3" id="KW-1185">Reference proteome</keyword>
<sequence>MLGGDAQLFSELLQKSTDAPSQIRQMSQSQAPHYRVPGNELLQLKKSTKDGRGLEGVYLNLGDMLPYTLISDDARRAVREYPNAELQSFSSTDQLLLQWSTYCEAASWSEGRIGAPEPRERTPSPTIEEGKIQQYLTESSTGRMMQAKELKCNRDLEDDQRRMEIAKVYYAKGGRRNQTYYAVATELATVISADEVASVGRFTEWEDFGYEPKMMRGVLHSLRGVSSVNCLGVRNGVKLDRKAFLNNKLLPALAFSYQRLPQRILRSSIYFSRQKIFPRQPYISHNAATTTPPLAPHSPNLTLGQATWDMHTTRLKDIIEVEPGKLEDRRNRDKSKWQVEVKLTLRETPGVQTKIIGSGGNRAGVEVPEDDQPLGLNQR</sequence>
<accession>A0A9P5TZ17</accession>
<organism evidence="2 3">
    <name type="scientific">Rhodocollybia butyracea</name>
    <dbReference type="NCBI Taxonomy" id="206335"/>
    <lineage>
        <taxon>Eukaryota</taxon>
        <taxon>Fungi</taxon>
        <taxon>Dikarya</taxon>
        <taxon>Basidiomycota</taxon>
        <taxon>Agaricomycotina</taxon>
        <taxon>Agaricomycetes</taxon>
        <taxon>Agaricomycetidae</taxon>
        <taxon>Agaricales</taxon>
        <taxon>Marasmiineae</taxon>
        <taxon>Omphalotaceae</taxon>
        <taxon>Rhodocollybia</taxon>
    </lineage>
</organism>
<protein>
    <submittedName>
        <fullName evidence="2">Uncharacterized protein</fullName>
    </submittedName>
</protein>
<evidence type="ECO:0000313" key="2">
    <source>
        <dbReference type="EMBL" id="KAF9059897.1"/>
    </source>
</evidence>
<proteinExistence type="predicted"/>
<comment type="caution">
    <text evidence="2">The sequence shown here is derived from an EMBL/GenBank/DDBJ whole genome shotgun (WGS) entry which is preliminary data.</text>
</comment>
<dbReference type="Proteomes" id="UP000772434">
    <property type="component" value="Unassembled WGS sequence"/>
</dbReference>
<evidence type="ECO:0000256" key="1">
    <source>
        <dbReference type="SAM" id="MobiDB-lite"/>
    </source>
</evidence>
<evidence type="ECO:0000313" key="3">
    <source>
        <dbReference type="Proteomes" id="UP000772434"/>
    </source>
</evidence>
<dbReference type="EMBL" id="JADNRY010000272">
    <property type="protein sequence ID" value="KAF9059897.1"/>
    <property type="molecule type" value="Genomic_DNA"/>
</dbReference>
<name>A0A9P5TZ17_9AGAR</name>
<dbReference type="AlphaFoldDB" id="A0A9P5TZ17"/>
<reference evidence="2" key="1">
    <citation type="submission" date="2020-11" db="EMBL/GenBank/DDBJ databases">
        <authorList>
            <consortium name="DOE Joint Genome Institute"/>
            <person name="Ahrendt S."/>
            <person name="Riley R."/>
            <person name="Andreopoulos W."/>
            <person name="Labutti K."/>
            <person name="Pangilinan J."/>
            <person name="Ruiz-Duenas F.J."/>
            <person name="Barrasa J.M."/>
            <person name="Sanchez-Garcia M."/>
            <person name="Camarero S."/>
            <person name="Miyauchi S."/>
            <person name="Serrano A."/>
            <person name="Linde D."/>
            <person name="Babiker R."/>
            <person name="Drula E."/>
            <person name="Ayuso-Fernandez I."/>
            <person name="Pacheco R."/>
            <person name="Padilla G."/>
            <person name="Ferreira P."/>
            <person name="Barriuso J."/>
            <person name="Kellner H."/>
            <person name="Castanera R."/>
            <person name="Alfaro M."/>
            <person name="Ramirez L."/>
            <person name="Pisabarro A.G."/>
            <person name="Kuo A."/>
            <person name="Tritt A."/>
            <person name="Lipzen A."/>
            <person name="He G."/>
            <person name="Yan M."/>
            <person name="Ng V."/>
            <person name="Cullen D."/>
            <person name="Martin F."/>
            <person name="Rosso M.-N."/>
            <person name="Henrissat B."/>
            <person name="Hibbett D."/>
            <person name="Martinez A.T."/>
            <person name="Grigoriev I.V."/>
        </authorList>
    </citation>
    <scope>NUCLEOTIDE SEQUENCE</scope>
    <source>
        <strain evidence="2">AH 40177</strain>
    </source>
</reference>
<feature type="region of interest" description="Disordered" evidence="1">
    <location>
        <begin position="353"/>
        <end position="379"/>
    </location>
</feature>